<keyword evidence="1" id="KW-0732">Signal</keyword>
<dbReference type="Proteomes" id="UP000253472">
    <property type="component" value="Unassembled WGS sequence"/>
</dbReference>
<evidence type="ECO:0000313" key="3">
    <source>
        <dbReference type="Proteomes" id="UP000253472"/>
    </source>
</evidence>
<evidence type="ECO:0000313" key="2">
    <source>
        <dbReference type="EMBL" id="RCK54914.1"/>
    </source>
</evidence>
<accession>A0A367XMP5</accession>
<reference evidence="2 3" key="1">
    <citation type="submission" date="2018-06" db="EMBL/GenBank/DDBJ databases">
        <title>Whole genome sequencing of Candida tropicalis (genome annotated by CSBL at Korea University).</title>
        <authorList>
            <person name="Ahn J."/>
        </authorList>
    </citation>
    <scope>NUCLEOTIDE SEQUENCE [LARGE SCALE GENOMIC DNA]</scope>
    <source>
        <strain evidence="2 3">ATCC 20962</strain>
    </source>
</reference>
<name>A0A367XMP5_9ASCO</name>
<gene>
    <name evidence="2" type="ORF">Cantr_04307</name>
</gene>
<evidence type="ECO:0000256" key="1">
    <source>
        <dbReference type="SAM" id="SignalP"/>
    </source>
</evidence>
<dbReference type="EMBL" id="QLNQ01000030">
    <property type="protein sequence ID" value="RCK54914.1"/>
    <property type="molecule type" value="Genomic_DNA"/>
</dbReference>
<feature type="chain" id="PRO_5016883605" evidence="1">
    <location>
        <begin position="21"/>
        <end position="207"/>
    </location>
</feature>
<proteinExistence type="predicted"/>
<dbReference type="AlphaFoldDB" id="A0A367XMP5"/>
<keyword evidence="3" id="KW-1185">Reference proteome</keyword>
<protein>
    <submittedName>
        <fullName evidence="2">Uncharacterized protein</fullName>
    </submittedName>
</protein>
<sequence length="207" mass="23076">MSWKGGLLLLLVAILTALQAVKSNASHSLISDYVRELQAVDNDMLRITGSSGSSHREDTHLEVCYYKLRENAVDSQIQFRYPENAWSVHEWANLVREVALSVFRKQGKLVSGSEMHGKMGDVWFRYWGTTPGYGGESEKRSITRAIPTVLSNFDVPWDGSNYCIMMEHGEDWTGTLLIGSGSSAMKATCNGKFEVRYDAASDSLLGR</sequence>
<comment type="caution">
    <text evidence="2">The sequence shown here is derived from an EMBL/GenBank/DDBJ whole genome shotgun (WGS) entry which is preliminary data.</text>
</comment>
<organism evidence="2 3">
    <name type="scientific">Candida viswanathii</name>
    <dbReference type="NCBI Taxonomy" id="5486"/>
    <lineage>
        <taxon>Eukaryota</taxon>
        <taxon>Fungi</taxon>
        <taxon>Dikarya</taxon>
        <taxon>Ascomycota</taxon>
        <taxon>Saccharomycotina</taxon>
        <taxon>Pichiomycetes</taxon>
        <taxon>Debaryomycetaceae</taxon>
        <taxon>Candida/Lodderomyces clade</taxon>
        <taxon>Candida</taxon>
    </lineage>
</organism>
<feature type="signal peptide" evidence="1">
    <location>
        <begin position="1"/>
        <end position="20"/>
    </location>
</feature>